<gene>
    <name evidence="1" type="ORF">S06H3_25970</name>
</gene>
<organism evidence="1">
    <name type="scientific">marine sediment metagenome</name>
    <dbReference type="NCBI Taxonomy" id="412755"/>
    <lineage>
        <taxon>unclassified sequences</taxon>
        <taxon>metagenomes</taxon>
        <taxon>ecological metagenomes</taxon>
    </lineage>
</organism>
<evidence type="ECO:0000313" key="1">
    <source>
        <dbReference type="EMBL" id="GAI25453.1"/>
    </source>
</evidence>
<feature type="non-terminal residue" evidence="1">
    <location>
        <position position="112"/>
    </location>
</feature>
<name>X1M2A3_9ZZZZ</name>
<dbReference type="AlphaFoldDB" id="X1M2A3"/>
<reference evidence="1" key="1">
    <citation type="journal article" date="2014" name="Front. Microbiol.">
        <title>High frequency of phylogenetically diverse reductive dehalogenase-homologous genes in deep subseafloor sedimentary metagenomes.</title>
        <authorList>
            <person name="Kawai M."/>
            <person name="Futagami T."/>
            <person name="Toyoda A."/>
            <person name="Takaki Y."/>
            <person name="Nishi S."/>
            <person name="Hori S."/>
            <person name="Arai W."/>
            <person name="Tsubouchi T."/>
            <person name="Morono Y."/>
            <person name="Uchiyama I."/>
            <person name="Ito T."/>
            <person name="Fujiyama A."/>
            <person name="Inagaki F."/>
            <person name="Takami H."/>
        </authorList>
    </citation>
    <scope>NUCLEOTIDE SEQUENCE</scope>
    <source>
        <strain evidence="1">Expedition CK06-06</strain>
    </source>
</reference>
<comment type="caution">
    <text evidence="1">The sequence shown here is derived from an EMBL/GenBank/DDBJ whole genome shotgun (WGS) entry which is preliminary data.</text>
</comment>
<accession>X1M2A3</accession>
<dbReference type="EMBL" id="BARV01014980">
    <property type="protein sequence ID" value="GAI25453.1"/>
    <property type="molecule type" value="Genomic_DNA"/>
</dbReference>
<protein>
    <submittedName>
        <fullName evidence="1">Uncharacterized protein</fullName>
    </submittedName>
</protein>
<sequence length="112" mass="13325">MTDFYYCFDVYHDNEQEEAGDTLTHTFIKQNWPFCQTRSFYFIGTRDRFESPSESCIFHYHNKSTAPPPPIEFEKYWDDEVDRGAINMKIKTAQTFTPQVNYTCTKITLHLS</sequence>
<proteinExistence type="predicted"/>